<accession>A0AA39JVX7</accession>
<dbReference type="EMBL" id="JAUEPS010000037">
    <property type="protein sequence ID" value="KAK0449804.1"/>
    <property type="molecule type" value="Genomic_DNA"/>
</dbReference>
<protein>
    <submittedName>
        <fullName evidence="1">Uncharacterized protein</fullName>
    </submittedName>
</protein>
<proteinExistence type="predicted"/>
<keyword evidence="2" id="KW-1185">Reference proteome</keyword>
<dbReference type="GeneID" id="85363881"/>
<reference evidence="1" key="1">
    <citation type="submission" date="2023-06" db="EMBL/GenBank/DDBJ databases">
        <authorList>
            <consortium name="Lawrence Berkeley National Laboratory"/>
            <person name="Ahrendt S."/>
            <person name="Sahu N."/>
            <person name="Indic B."/>
            <person name="Wong-Bajracharya J."/>
            <person name="Merenyi Z."/>
            <person name="Ke H.-M."/>
            <person name="Monk M."/>
            <person name="Kocsube S."/>
            <person name="Drula E."/>
            <person name="Lipzen A."/>
            <person name="Balint B."/>
            <person name="Henrissat B."/>
            <person name="Andreopoulos B."/>
            <person name="Martin F.M."/>
            <person name="Harder C.B."/>
            <person name="Rigling D."/>
            <person name="Ford K.L."/>
            <person name="Foster G.D."/>
            <person name="Pangilinan J."/>
            <person name="Papanicolaou A."/>
            <person name="Barry K."/>
            <person name="LaButti K."/>
            <person name="Viragh M."/>
            <person name="Koriabine M."/>
            <person name="Yan M."/>
            <person name="Riley R."/>
            <person name="Champramary S."/>
            <person name="Plett K.L."/>
            <person name="Tsai I.J."/>
            <person name="Slot J."/>
            <person name="Sipos G."/>
            <person name="Plett J."/>
            <person name="Nagy L.G."/>
            <person name="Grigoriev I.V."/>
        </authorList>
    </citation>
    <scope>NUCLEOTIDE SEQUENCE</scope>
    <source>
        <strain evidence="1">CCBAS 213</strain>
    </source>
</reference>
<gene>
    <name evidence="1" type="ORF">EV420DRAFT_1750576</name>
</gene>
<comment type="caution">
    <text evidence="1">The sequence shown here is derived from an EMBL/GenBank/DDBJ whole genome shotgun (WGS) entry which is preliminary data.</text>
</comment>
<organism evidence="1 2">
    <name type="scientific">Armillaria tabescens</name>
    <name type="common">Ringless honey mushroom</name>
    <name type="synonym">Agaricus tabescens</name>
    <dbReference type="NCBI Taxonomy" id="1929756"/>
    <lineage>
        <taxon>Eukaryota</taxon>
        <taxon>Fungi</taxon>
        <taxon>Dikarya</taxon>
        <taxon>Basidiomycota</taxon>
        <taxon>Agaricomycotina</taxon>
        <taxon>Agaricomycetes</taxon>
        <taxon>Agaricomycetidae</taxon>
        <taxon>Agaricales</taxon>
        <taxon>Marasmiineae</taxon>
        <taxon>Physalacriaceae</taxon>
        <taxon>Desarmillaria</taxon>
    </lineage>
</organism>
<name>A0AA39JVX7_ARMTA</name>
<dbReference type="RefSeq" id="XP_060327096.1">
    <property type="nucleotide sequence ID" value="XM_060480333.1"/>
</dbReference>
<evidence type="ECO:0000313" key="1">
    <source>
        <dbReference type="EMBL" id="KAK0449804.1"/>
    </source>
</evidence>
<sequence>MALLSVVCLQEAVTQTEQTQVRLYQTSECRYGKKSALSTDGRNTVRRQKSVAGPKVSDDLAVVDWETRLESGEGWEIVVRSLSPQPAAPFLQIWKLRVDSTLWRHPPSQKTHIPPSQVPPQNARIPSATMPGPADDDFPALTPILKDSTGTNQMEMLTLHHRKPVVGSNLDGLGTCLDEKLGIYRFAGLSVRLEKRTELGVARACGGKFVYFLGESGCYGVDSGGQSKTQAKHGIPVQCCSSRRWLHNGKVVLNEAVLRSLPKYDVHLATKVAAALAQLRSSSGDSNS</sequence>
<dbReference type="Proteomes" id="UP001175211">
    <property type="component" value="Unassembled WGS sequence"/>
</dbReference>
<dbReference type="AlphaFoldDB" id="A0AA39JVX7"/>
<evidence type="ECO:0000313" key="2">
    <source>
        <dbReference type="Proteomes" id="UP001175211"/>
    </source>
</evidence>